<organism evidence="6 7">
    <name type="scientific">Methanotorris formicicus Mc-S-70</name>
    <dbReference type="NCBI Taxonomy" id="647171"/>
    <lineage>
        <taxon>Archaea</taxon>
        <taxon>Methanobacteriati</taxon>
        <taxon>Methanobacteriota</taxon>
        <taxon>Methanomada group</taxon>
        <taxon>Methanococci</taxon>
        <taxon>Methanococcales</taxon>
        <taxon>Methanocaldococcaceae</taxon>
        <taxon>Methanotorris</taxon>
    </lineage>
</organism>
<evidence type="ECO:0000256" key="2">
    <source>
        <dbReference type="ARBA" id="ARBA00022723"/>
    </source>
</evidence>
<dbReference type="PANTHER" id="PTHR43165:SF1">
    <property type="entry name" value="PHOSPHODIESTERASE MJ0936"/>
    <property type="match status" value="1"/>
</dbReference>
<proteinExistence type="inferred from homology"/>
<keyword evidence="3" id="KW-0378">Hydrolase</keyword>
<evidence type="ECO:0000259" key="5">
    <source>
        <dbReference type="Pfam" id="PF12850"/>
    </source>
</evidence>
<reference evidence="6 7" key="1">
    <citation type="submission" date="2011-09" db="EMBL/GenBank/DDBJ databases">
        <title>The draft genome of Methanotorris formicicus Mc-S-70.</title>
        <authorList>
            <consortium name="US DOE Joint Genome Institute (JGI-PGF)"/>
            <person name="Lucas S."/>
            <person name="Han J."/>
            <person name="Lapidus A."/>
            <person name="Cheng J.-F."/>
            <person name="Goodwin L."/>
            <person name="Pitluck S."/>
            <person name="Peters L."/>
            <person name="Land M.L."/>
            <person name="Hauser L."/>
            <person name="Sieprawska-Lupa M."/>
            <person name="Takai K."/>
            <person name="Miyazaki J."/>
            <person name="Whitman W."/>
            <person name="Woyke T.J."/>
        </authorList>
    </citation>
    <scope>NUCLEOTIDE SEQUENCE [LARGE SCALE GENOMIC DNA]</scope>
    <source>
        <strain evidence="6 7">Mc-S-70</strain>
    </source>
</reference>
<dbReference type="Gene3D" id="3.60.21.10">
    <property type="match status" value="1"/>
</dbReference>
<dbReference type="PANTHER" id="PTHR43165">
    <property type="entry name" value="METALLOPHOSPHOESTERASE"/>
    <property type="match status" value="1"/>
</dbReference>
<dbReference type="AlphaFoldDB" id="H1L031"/>
<dbReference type="STRING" id="647171.MetfoDRAFT_1405"/>
<comment type="cofactor">
    <cofactor evidence="4">
        <name>a divalent metal cation</name>
        <dbReference type="ChEBI" id="CHEBI:60240"/>
    </cofactor>
</comment>
<dbReference type="EC" id="3.1.4.-" evidence="4"/>
<accession>H1L031</accession>
<comment type="caution">
    <text evidence="6">The sequence shown here is derived from an EMBL/GenBank/DDBJ whole genome shotgun (WGS) entry which is preliminary data.</text>
</comment>
<feature type="domain" description="Calcineurin-like phosphoesterase" evidence="5">
    <location>
        <begin position="1"/>
        <end position="158"/>
    </location>
</feature>
<dbReference type="Pfam" id="PF12850">
    <property type="entry name" value="Metallophos_2"/>
    <property type="match status" value="1"/>
</dbReference>
<dbReference type="PROSITE" id="PS01269">
    <property type="entry name" value="UPF0025"/>
    <property type="match status" value="1"/>
</dbReference>
<dbReference type="OrthoDB" id="9959at2157"/>
<dbReference type="GO" id="GO:0046872">
    <property type="term" value="F:metal ion binding"/>
    <property type="evidence" value="ECO:0007669"/>
    <property type="project" value="UniProtKB-KW"/>
</dbReference>
<evidence type="ECO:0000313" key="7">
    <source>
        <dbReference type="Proteomes" id="UP000003706"/>
    </source>
</evidence>
<dbReference type="InterPro" id="IPR020935">
    <property type="entry name" value="PdiEstase_YfcE_CS"/>
</dbReference>
<dbReference type="InterPro" id="IPR053193">
    <property type="entry name" value="MetalloPDE_YfcE-like"/>
</dbReference>
<comment type="similarity">
    <text evidence="1 4">Belongs to the metallophosphoesterase superfamily. YfcE family.</text>
</comment>
<keyword evidence="7" id="KW-1185">Reference proteome</keyword>
<sequence>MKIGIMSDTHDYLPNIRKAIEIFNEGGVDLVVHCGDFVSLFVIKEFKNLRAKVIATYGNNDGERCKLKEWLKEVNEKNIIDDYVSFEVDGLKFFVMHGTNKEVLDAVIASKKYDVVIYGHTHEKVFDEKDGVLIINPGECCGYLTKKATIGIFDTKTKEYEEIEL</sequence>
<evidence type="ECO:0000313" key="6">
    <source>
        <dbReference type="EMBL" id="EHP85251.1"/>
    </source>
</evidence>
<dbReference type="Proteomes" id="UP000003706">
    <property type="component" value="Unassembled WGS sequence"/>
</dbReference>
<evidence type="ECO:0000256" key="1">
    <source>
        <dbReference type="ARBA" id="ARBA00008950"/>
    </source>
</evidence>
<dbReference type="RefSeq" id="WP_007044834.1">
    <property type="nucleotide sequence ID" value="NZ_AGJL01000037.1"/>
</dbReference>
<dbReference type="InterPro" id="IPR000979">
    <property type="entry name" value="Phosphodiesterase_MJ0936/Vps29"/>
</dbReference>
<protein>
    <recommendedName>
        <fullName evidence="4">Phosphoesterase</fullName>
        <ecNumber evidence="4">3.1.4.-</ecNumber>
    </recommendedName>
</protein>
<dbReference type="GO" id="GO:0016787">
    <property type="term" value="F:hydrolase activity"/>
    <property type="evidence" value="ECO:0007669"/>
    <property type="project" value="UniProtKB-UniRule"/>
</dbReference>
<dbReference type="EMBL" id="AGJL01000037">
    <property type="protein sequence ID" value="EHP85251.1"/>
    <property type="molecule type" value="Genomic_DNA"/>
</dbReference>
<name>H1L031_9EURY</name>
<gene>
    <name evidence="6" type="ORF">MetfoDRAFT_1405</name>
</gene>
<dbReference type="SUPFAM" id="SSF56300">
    <property type="entry name" value="Metallo-dependent phosphatases"/>
    <property type="match status" value="1"/>
</dbReference>
<dbReference type="InterPro" id="IPR029052">
    <property type="entry name" value="Metallo-depent_PP-like"/>
</dbReference>
<dbReference type="InterPro" id="IPR041802">
    <property type="entry name" value="MPP_YfcE"/>
</dbReference>
<evidence type="ECO:0000256" key="3">
    <source>
        <dbReference type="ARBA" id="ARBA00022801"/>
    </source>
</evidence>
<dbReference type="PATRIC" id="fig|647171.4.peg.1372"/>
<evidence type="ECO:0000256" key="4">
    <source>
        <dbReference type="RuleBase" id="RU362039"/>
    </source>
</evidence>
<dbReference type="NCBIfam" id="TIGR00040">
    <property type="entry name" value="yfcE"/>
    <property type="match status" value="1"/>
</dbReference>
<dbReference type="InterPro" id="IPR024654">
    <property type="entry name" value="Calcineurin-like_PHP_lpxH"/>
</dbReference>
<dbReference type="CDD" id="cd00841">
    <property type="entry name" value="MPP_YfcE"/>
    <property type="match status" value="1"/>
</dbReference>
<keyword evidence="2 4" id="KW-0479">Metal-binding</keyword>